<dbReference type="PANTHER" id="PTHR24346">
    <property type="entry name" value="MAP/MICROTUBULE AFFINITY-REGULATING KINASE"/>
    <property type="match status" value="1"/>
</dbReference>
<reference evidence="5 6" key="1">
    <citation type="journal article" date="2015" name="PLoS Pathog.">
        <title>Leptomonas seymouri: Adaptations to the Dixenous Life Cycle Analyzed by Genome Sequencing, Transcriptome Profiling and Co-infection with Leishmania donovani.</title>
        <authorList>
            <person name="Kraeva N."/>
            <person name="Butenko A."/>
            <person name="Hlavacova J."/>
            <person name="Kostygov A."/>
            <person name="Myskova J."/>
            <person name="Grybchuk D."/>
            <person name="Lestinova T."/>
            <person name="Votypka J."/>
            <person name="Volf P."/>
            <person name="Opperdoes F."/>
            <person name="Flegontov P."/>
            <person name="Lukes J."/>
            <person name="Yurchenko V."/>
        </authorList>
    </citation>
    <scope>NUCLEOTIDE SEQUENCE [LARGE SCALE GENOMIC DNA]</scope>
    <source>
        <strain evidence="5 6">ATCC 30220</strain>
    </source>
</reference>
<evidence type="ECO:0000259" key="4">
    <source>
        <dbReference type="PROSITE" id="PS50011"/>
    </source>
</evidence>
<dbReference type="InterPro" id="IPR008271">
    <property type="entry name" value="Ser/Thr_kinase_AS"/>
</dbReference>
<evidence type="ECO:0000256" key="2">
    <source>
        <dbReference type="ARBA" id="ARBA00022840"/>
    </source>
</evidence>
<dbReference type="GO" id="GO:0005524">
    <property type="term" value="F:ATP binding"/>
    <property type="evidence" value="ECO:0007669"/>
    <property type="project" value="UniProtKB-KW"/>
</dbReference>
<feature type="region of interest" description="Disordered" evidence="3">
    <location>
        <begin position="373"/>
        <end position="394"/>
    </location>
</feature>
<dbReference type="OrthoDB" id="40902at2759"/>
<feature type="region of interest" description="Disordered" evidence="3">
    <location>
        <begin position="804"/>
        <end position="891"/>
    </location>
</feature>
<evidence type="ECO:0000256" key="3">
    <source>
        <dbReference type="SAM" id="MobiDB-lite"/>
    </source>
</evidence>
<dbReference type="VEuPathDB" id="TriTrypDB:Lsey_0071_0220"/>
<dbReference type="Pfam" id="PF00069">
    <property type="entry name" value="Pkinase"/>
    <property type="match status" value="1"/>
</dbReference>
<dbReference type="SMART" id="SM00220">
    <property type="entry name" value="S_TKc"/>
    <property type="match status" value="1"/>
</dbReference>
<dbReference type="EMBL" id="LJSK01000071">
    <property type="protein sequence ID" value="KPI87883.1"/>
    <property type="molecule type" value="Genomic_DNA"/>
</dbReference>
<dbReference type="Proteomes" id="UP000038009">
    <property type="component" value="Unassembled WGS sequence"/>
</dbReference>
<evidence type="ECO:0000256" key="1">
    <source>
        <dbReference type="ARBA" id="ARBA00022741"/>
    </source>
</evidence>
<comment type="caution">
    <text evidence="5">The sequence shown here is derived from an EMBL/GenBank/DDBJ whole genome shotgun (WGS) entry which is preliminary data.</text>
</comment>
<keyword evidence="5" id="KW-0808">Transferase</keyword>
<dbReference type="Gene3D" id="1.10.510.10">
    <property type="entry name" value="Transferase(Phosphotransferase) domain 1"/>
    <property type="match status" value="1"/>
</dbReference>
<keyword evidence="5" id="KW-0418">Kinase</keyword>
<feature type="domain" description="Protein kinase" evidence="4">
    <location>
        <begin position="13"/>
        <end position="296"/>
    </location>
</feature>
<evidence type="ECO:0000313" key="5">
    <source>
        <dbReference type="EMBL" id="KPI87883.1"/>
    </source>
</evidence>
<dbReference type="AlphaFoldDB" id="A0A0N1PD19"/>
<organism evidence="5 6">
    <name type="scientific">Leptomonas seymouri</name>
    <dbReference type="NCBI Taxonomy" id="5684"/>
    <lineage>
        <taxon>Eukaryota</taxon>
        <taxon>Discoba</taxon>
        <taxon>Euglenozoa</taxon>
        <taxon>Kinetoplastea</taxon>
        <taxon>Metakinetoplastina</taxon>
        <taxon>Trypanosomatida</taxon>
        <taxon>Trypanosomatidae</taxon>
        <taxon>Leishmaniinae</taxon>
        <taxon>Leptomonas</taxon>
    </lineage>
</organism>
<name>A0A0N1PD19_LEPSE</name>
<protein>
    <submittedName>
        <fullName evidence="5">Protein kinase putative (LDK)</fullName>
    </submittedName>
</protein>
<dbReference type="GO" id="GO:0004674">
    <property type="term" value="F:protein serine/threonine kinase activity"/>
    <property type="evidence" value="ECO:0007669"/>
    <property type="project" value="TreeGrafter"/>
</dbReference>
<feature type="compositionally biased region" description="Low complexity" evidence="3">
    <location>
        <begin position="587"/>
        <end position="599"/>
    </location>
</feature>
<dbReference type="InterPro" id="IPR000719">
    <property type="entry name" value="Prot_kinase_dom"/>
</dbReference>
<keyword evidence="1" id="KW-0547">Nucleotide-binding</keyword>
<dbReference type="InterPro" id="IPR011009">
    <property type="entry name" value="Kinase-like_dom_sf"/>
</dbReference>
<evidence type="ECO:0000313" key="6">
    <source>
        <dbReference type="Proteomes" id="UP000038009"/>
    </source>
</evidence>
<dbReference type="OMA" id="HNYYLVM"/>
<dbReference type="PROSITE" id="PS00108">
    <property type="entry name" value="PROTEIN_KINASE_ST"/>
    <property type="match status" value="1"/>
</dbReference>
<accession>A0A0N1PD19</accession>
<keyword evidence="6" id="KW-1185">Reference proteome</keyword>
<keyword evidence="2" id="KW-0067">ATP-binding</keyword>
<feature type="region of interest" description="Disordered" evidence="3">
    <location>
        <begin position="587"/>
        <end position="606"/>
    </location>
</feature>
<sequence length="891" mass="97397">MASGKVIGDKARYRLDSPLAVGAFSTVYQCTELSSGRSYAMKIIDKKVAADHHMKEALIREVNALEVVSGSPYITKLVDKMLSKNNYYIVMELAEGGTLLDLIREQRQELRMLQASISSYRDVSESLRSLVPPVMQYDRVQHFFKQLLLALSSLHDHNVVHRDVKPENILLNKRRTRLVLSDFGFACHTRPGSMLHRACGTLRYCAPELLHENPLYDGRKVDVWAAGVTLYVMLFGGHPFRCTNQDPDSLLEVITTTRFCIPRPIPAEIEDILHRMLCVDPVERWSVRQLLQHPWMVALGADLRLSSMSSSPTLTRNFSSFAAASISSALSRLPARDTAEAVVEILSEEYPPIDAIPSDEEVVDDGFYYSSTYDSQSSSVGSRPVQSGSAARAVKRRAHDNIPLGAADLHFPLFTSLTASSMPLAPTRCEMLQEGSMSTSMVSIHSSVTDNSDVCEAEDYFSDGGGAPCTNGMASGAAALHTKGGRRSASDMDSSMSTSNLFRESNQLGFWWTRYAYGLYLTARIVARFAGFFALCVVAVAVRVIMKRDLADLPLPAVVRNYVTFLLFTPLRHSTVAHYEQQQCIPQQQQQQQGTPQEQLSPPSQSMAGTSFLSFISFSAIPIHTRKRNVVTKTGSHSSKCVSMSTIPGSSLRHYVRTADQLMRGSFVGSAVLEGNASFSNSQRSLSLLSEVPSKEFGRPIHGVLNLATTAPAQLSVVQSPVMTEGWLSATQSMTTHCGGADGFTASGKRSTEHSGRNARCNTLTQQTEEGVARAYGKNAMPKNDSAAMRRRTSTMPSLVTTMSASQLETVPSKAVRGRTPTSVVGDGRHGESQTGSIETPESGDSGGENSAVFSDQHYIFSPITPLPRAFPGHRPRSEDFSVVNSEAAAR</sequence>
<dbReference type="SUPFAM" id="SSF56112">
    <property type="entry name" value="Protein kinase-like (PK-like)"/>
    <property type="match status" value="1"/>
</dbReference>
<dbReference type="PANTHER" id="PTHR24346:SF30">
    <property type="entry name" value="MATERNAL EMBRYONIC LEUCINE ZIPPER KINASE"/>
    <property type="match status" value="1"/>
</dbReference>
<proteinExistence type="predicted"/>
<dbReference type="GO" id="GO:0035556">
    <property type="term" value="P:intracellular signal transduction"/>
    <property type="evidence" value="ECO:0007669"/>
    <property type="project" value="TreeGrafter"/>
</dbReference>
<dbReference type="GO" id="GO:0005737">
    <property type="term" value="C:cytoplasm"/>
    <property type="evidence" value="ECO:0007669"/>
    <property type="project" value="TreeGrafter"/>
</dbReference>
<dbReference type="PROSITE" id="PS50011">
    <property type="entry name" value="PROTEIN_KINASE_DOM"/>
    <property type="match status" value="1"/>
</dbReference>
<feature type="compositionally biased region" description="Low complexity" evidence="3">
    <location>
        <begin position="373"/>
        <end position="382"/>
    </location>
</feature>
<gene>
    <name evidence="5" type="ORF">ABL78_3040</name>
</gene>